<gene>
    <name evidence="2" type="ORF">PENTCL1PPCAC_18063</name>
</gene>
<protein>
    <submittedName>
        <fullName evidence="2">Uncharacterized protein</fullName>
    </submittedName>
</protein>
<reference evidence="2" key="1">
    <citation type="submission" date="2023-10" db="EMBL/GenBank/DDBJ databases">
        <title>Genome assembly of Pristionchus species.</title>
        <authorList>
            <person name="Yoshida K."/>
            <person name="Sommer R.J."/>
        </authorList>
    </citation>
    <scope>NUCLEOTIDE SEQUENCE</scope>
    <source>
        <strain evidence="2">RS0144</strain>
    </source>
</reference>
<comment type="caution">
    <text evidence="2">The sequence shown here is derived from an EMBL/GenBank/DDBJ whole genome shotgun (WGS) entry which is preliminary data.</text>
</comment>
<dbReference type="AlphaFoldDB" id="A0AAV5TNS4"/>
<keyword evidence="3" id="KW-1185">Reference proteome</keyword>
<evidence type="ECO:0000313" key="3">
    <source>
        <dbReference type="Proteomes" id="UP001432027"/>
    </source>
</evidence>
<organism evidence="2 3">
    <name type="scientific">Pristionchus entomophagus</name>
    <dbReference type="NCBI Taxonomy" id="358040"/>
    <lineage>
        <taxon>Eukaryota</taxon>
        <taxon>Metazoa</taxon>
        <taxon>Ecdysozoa</taxon>
        <taxon>Nematoda</taxon>
        <taxon>Chromadorea</taxon>
        <taxon>Rhabditida</taxon>
        <taxon>Rhabditina</taxon>
        <taxon>Diplogasteromorpha</taxon>
        <taxon>Diplogasteroidea</taxon>
        <taxon>Neodiplogasteridae</taxon>
        <taxon>Pristionchus</taxon>
    </lineage>
</organism>
<dbReference type="Proteomes" id="UP001432027">
    <property type="component" value="Unassembled WGS sequence"/>
</dbReference>
<dbReference type="EMBL" id="BTSX01000004">
    <property type="protein sequence ID" value="GMS95888.1"/>
    <property type="molecule type" value="Genomic_DNA"/>
</dbReference>
<feature type="region of interest" description="Disordered" evidence="1">
    <location>
        <begin position="1"/>
        <end position="42"/>
    </location>
</feature>
<accession>A0AAV5TNS4</accession>
<name>A0AAV5TNS4_9BILA</name>
<feature type="compositionally biased region" description="Gly residues" evidence="1">
    <location>
        <begin position="1"/>
        <end position="11"/>
    </location>
</feature>
<proteinExistence type="predicted"/>
<sequence>NPTRPEGGGETGRIAVQPLEKPTQVKGEKKIPPPDQSGRKKNKNAMGCFVCLVGEKTFFATMNILTVEPPFYLSSDIDEVDPINCVIH</sequence>
<evidence type="ECO:0000256" key="1">
    <source>
        <dbReference type="SAM" id="MobiDB-lite"/>
    </source>
</evidence>
<feature type="non-terminal residue" evidence="2">
    <location>
        <position position="1"/>
    </location>
</feature>
<evidence type="ECO:0000313" key="2">
    <source>
        <dbReference type="EMBL" id="GMS95888.1"/>
    </source>
</evidence>